<keyword evidence="1" id="KW-0539">Nucleus</keyword>
<accession>A0ABR1S8U5</accession>
<dbReference type="EMBL" id="JAQQWI010000007">
    <property type="protein sequence ID" value="KAK8027795.1"/>
    <property type="molecule type" value="Genomic_DNA"/>
</dbReference>
<keyword evidence="5" id="KW-1185">Reference proteome</keyword>
<dbReference type="PROSITE" id="PS00463">
    <property type="entry name" value="ZN2_CY6_FUNGAL_1"/>
    <property type="match status" value="1"/>
</dbReference>
<evidence type="ECO:0000313" key="5">
    <source>
        <dbReference type="Proteomes" id="UP001396898"/>
    </source>
</evidence>
<dbReference type="CDD" id="cd00067">
    <property type="entry name" value="GAL4"/>
    <property type="match status" value="1"/>
</dbReference>
<dbReference type="Gene3D" id="4.10.240.10">
    <property type="entry name" value="Zn(2)-C6 fungal-type DNA-binding domain"/>
    <property type="match status" value="1"/>
</dbReference>
<feature type="domain" description="Zn(2)-C6 fungal-type" evidence="3">
    <location>
        <begin position="7"/>
        <end position="37"/>
    </location>
</feature>
<dbReference type="InterPro" id="IPR001138">
    <property type="entry name" value="Zn2Cys6_DnaBD"/>
</dbReference>
<evidence type="ECO:0000313" key="4">
    <source>
        <dbReference type="EMBL" id="KAK8027795.1"/>
    </source>
</evidence>
<feature type="region of interest" description="Disordered" evidence="2">
    <location>
        <begin position="53"/>
        <end position="83"/>
    </location>
</feature>
<dbReference type="InterPro" id="IPR036864">
    <property type="entry name" value="Zn2-C6_fun-type_DNA-bd_sf"/>
</dbReference>
<proteinExistence type="predicted"/>
<dbReference type="SMART" id="SM00066">
    <property type="entry name" value="GAL4"/>
    <property type="match status" value="1"/>
</dbReference>
<gene>
    <name evidence="4" type="ORF">PG991_004851</name>
</gene>
<name>A0ABR1S8U5_9PEZI</name>
<reference evidence="4 5" key="1">
    <citation type="submission" date="2023-01" db="EMBL/GenBank/DDBJ databases">
        <title>Analysis of 21 Apiospora genomes using comparative genomics revels a genus with tremendous synthesis potential of carbohydrate active enzymes and secondary metabolites.</title>
        <authorList>
            <person name="Sorensen T."/>
        </authorList>
    </citation>
    <scope>NUCLEOTIDE SEQUENCE [LARGE SCALE GENOMIC DNA]</scope>
    <source>
        <strain evidence="4 5">CBS 20057</strain>
    </source>
</reference>
<protein>
    <recommendedName>
        <fullName evidence="3">Zn(2)-C6 fungal-type domain-containing protein</fullName>
    </recommendedName>
</protein>
<organism evidence="4 5">
    <name type="scientific">Apiospora marii</name>
    <dbReference type="NCBI Taxonomy" id="335849"/>
    <lineage>
        <taxon>Eukaryota</taxon>
        <taxon>Fungi</taxon>
        <taxon>Dikarya</taxon>
        <taxon>Ascomycota</taxon>
        <taxon>Pezizomycotina</taxon>
        <taxon>Sordariomycetes</taxon>
        <taxon>Xylariomycetidae</taxon>
        <taxon>Amphisphaeriales</taxon>
        <taxon>Apiosporaceae</taxon>
        <taxon>Apiospora</taxon>
    </lineage>
</organism>
<sequence length="526" mass="58871">MAQTRVGCETCRQRRIKCDGAKPTCKRCTLSRRPCLWKKKVLDIHFENQYASGQVRRPRGPRPALPGAGEPVSSRHPEGDTIPAPLQLSLQVQAVTFYLNHYMQPLPSDALDVTKTLDDYICRIAAESPSALLDAAIRCMALETYSRVRGGGDVRASAEAAHYHQALLSLARRSVALLGPDNLDECLLGVFFLSRFDASTHGQADLWRKLRASPAHHYGGAMAILQHWRDHLRDDGRACHGSDGCSPIVKESRRGLLRYLLMHGLEVPGWMKDGEGFGEAGLELVHDRVTVRIADLRHRVLRLFGPTKTPSQPGESFSQAMLGMKKEVQELDRMLQDWARQFQLSWAYQQHTLKPSIEPKRTRHLPSSKVYTYSKLSYAVLWAKYAAVRLLVNDAHLKILSLCDGGLGVADPVMTDRCRLVVEQMTDIIVCSNAFIAGELRVVSAPMDGNKLVYDEGSDACQTRFKHATWPLQVACSLDSVGMSQRLWCREQLHRAGRLAGIKLFEEYQPDQSFRLDENHLAPGDG</sequence>
<evidence type="ECO:0000256" key="2">
    <source>
        <dbReference type="SAM" id="MobiDB-lite"/>
    </source>
</evidence>
<evidence type="ECO:0000256" key="1">
    <source>
        <dbReference type="ARBA" id="ARBA00023242"/>
    </source>
</evidence>
<dbReference type="PANTHER" id="PTHR38791">
    <property type="entry name" value="ZN(II)2CYS6 TRANSCRIPTION FACTOR (EUROFUNG)-RELATED-RELATED"/>
    <property type="match status" value="1"/>
</dbReference>
<dbReference type="InterPro" id="IPR053175">
    <property type="entry name" value="DHMBA_Reg_Transcription_Factor"/>
</dbReference>
<comment type="caution">
    <text evidence="4">The sequence shown here is derived from an EMBL/GenBank/DDBJ whole genome shotgun (WGS) entry which is preliminary data.</text>
</comment>
<dbReference type="PROSITE" id="PS50048">
    <property type="entry name" value="ZN2_CY6_FUNGAL_2"/>
    <property type="match status" value="1"/>
</dbReference>
<dbReference type="Pfam" id="PF00172">
    <property type="entry name" value="Zn_clus"/>
    <property type="match status" value="1"/>
</dbReference>
<dbReference type="Proteomes" id="UP001396898">
    <property type="component" value="Unassembled WGS sequence"/>
</dbReference>
<dbReference type="SUPFAM" id="SSF57701">
    <property type="entry name" value="Zn2/Cys6 DNA-binding domain"/>
    <property type="match status" value="1"/>
</dbReference>
<evidence type="ECO:0000259" key="3">
    <source>
        <dbReference type="PROSITE" id="PS50048"/>
    </source>
</evidence>
<dbReference type="PANTHER" id="PTHR38791:SF13">
    <property type="entry name" value="ZN(2)-C6 FUNGAL-TYPE DOMAIN-CONTAINING PROTEIN"/>
    <property type="match status" value="1"/>
</dbReference>